<evidence type="ECO:0000256" key="3">
    <source>
        <dbReference type="ARBA" id="ARBA00022801"/>
    </source>
</evidence>
<dbReference type="GO" id="GO:0005829">
    <property type="term" value="C:cytosol"/>
    <property type="evidence" value="ECO:0007669"/>
    <property type="project" value="TreeGrafter"/>
</dbReference>
<reference evidence="7 8" key="1">
    <citation type="journal article" date="2010" name="Proc. Natl. Acad. Sci. U.S.A.">
        <title>Enigmatic, ultrasmall, uncultivated Archaea.</title>
        <authorList>
            <person name="Baker B.J."/>
            <person name="Comolli L.R."/>
            <person name="Dick G.J."/>
            <person name="Hauser L.J."/>
            <person name="Hyatt D."/>
            <person name="Dill B.D."/>
            <person name="Land M.L."/>
            <person name="Verberkmoes N.C."/>
            <person name="Hettich R.L."/>
            <person name="Banfield J.F."/>
        </authorList>
    </citation>
    <scope>NUCLEOTIDE SEQUENCE [LARGE SCALE GENOMIC DNA]</scope>
</reference>
<dbReference type="NCBIfam" id="TIGR00283">
    <property type="entry name" value="arch_pth2"/>
    <property type="match status" value="1"/>
</dbReference>
<dbReference type="Pfam" id="PF01981">
    <property type="entry name" value="PTH2"/>
    <property type="match status" value="1"/>
</dbReference>
<dbReference type="NCBIfam" id="NF003314">
    <property type="entry name" value="PRK04322.1"/>
    <property type="match status" value="1"/>
</dbReference>
<dbReference type="FunFam" id="3.40.1490.10:FF:000001">
    <property type="entry name" value="Peptidyl-tRNA hydrolase 2"/>
    <property type="match status" value="1"/>
</dbReference>
<dbReference type="InterPro" id="IPR023476">
    <property type="entry name" value="Pep_tRNA_hydro_II_dom_sf"/>
</dbReference>
<dbReference type="EMBL" id="GG730049">
    <property type="protein sequence ID" value="EEZ92763.1"/>
    <property type="molecule type" value="Genomic_DNA"/>
</dbReference>
<evidence type="ECO:0000256" key="5">
    <source>
        <dbReference type="ARBA" id="ARBA00048707"/>
    </source>
</evidence>
<dbReference type="AlphaFoldDB" id="D2EFS0"/>
<comment type="catalytic activity">
    <reaction evidence="5">
        <text>an N-acyl-L-alpha-aminoacyl-tRNA + H2O = an N-acyl-L-amino acid + a tRNA + H(+)</text>
        <dbReference type="Rhea" id="RHEA:54448"/>
        <dbReference type="Rhea" id="RHEA-COMP:10123"/>
        <dbReference type="Rhea" id="RHEA-COMP:13883"/>
        <dbReference type="ChEBI" id="CHEBI:15377"/>
        <dbReference type="ChEBI" id="CHEBI:15378"/>
        <dbReference type="ChEBI" id="CHEBI:59874"/>
        <dbReference type="ChEBI" id="CHEBI:78442"/>
        <dbReference type="ChEBI" id="CHEBI:138191"/>
        <dbReference type="EC" id="3.1.1.29"/>
    </reaction>
</comment>
<accession>D2EFS0</accession>
<evidence type="ECO:0000256" key="6">
    <source>
        <dbReference type="ARBA" id="ARBA00050038"/>
    </source>
</evidence>
<name>D2EFS0_PARA4</name>
<dbReference type="SUPFAM" id="SSF102462">
    <property type="entry name" value="Peptidyl-tRNA hydrolase II"/>
    <property type="match status" value="1"/>
</dbReference>
<proteinExistence type="inferred from homology"/>
<evidence type="ECO:0000256" key="4">
    <source>
        <dbReference type="ARBA" id="ARBA00038050"/>
    </source>
</evidence>
<dbReference type="InterPro" id="IPR002833">
    <property type="entry name" value="PTH2"/>
</dbReference>
<organism evidence="7 8">
    <name type="scientific">Candidatus Parvarchaeum acidiphilum ARMAN-4</name>
    <dbReference type="NCBI Taxonomy" id="662760"/>
    <lineage>
        <taxon>Archaea</taxon>
        <taxon>Candidatus Parvarchaeota</taxon>
        <taxon>Candidatus Parvarchaeum</taxon>
    </lineage>
</organism>
<protein>
    <recommendedName>
        <fullName evidence="6">Peptidyl-tRNA hydrolase</fullName>
        <ecNumber evidence="2">3.1.1.29</ecNumber>
    </recommendedName>
</protein>
<comment type="function">
    <text evidence="1">The natural substrate for this enzyme may be peptidyl-tRNAs which drop off the ribosome during protein synthesis.</text>
</comment>
<gene>
    <name evidence="7" type="ORF">BJBARM4_0595</name>
</gene>
<dbReference type="PANTHER" id="PTHR12649">
    <property type="entry name" value="PEPTIDYL-TRNA HYDROLASE 2"/>
    <property type="match status" value="1"/>
</dbReference>
<evidence type="ECO:0000313" key="7">
    <source>
        <dbReference type="EMBL" id="EEZ92763.1"/>
    </source>
</evidence>
<evidence type="ECO:0000256" key="1">
    <source>
        <dbReference type="ARBA" id="ARBA00003043"/>
    </source>
</evidence>
<keyword evidence="3" id="KW-0378">Hydrolase</keyword>
<dbReference type="EC" id="3.1.1.29" evidence="2"/>
<dbReference type="Proteomes" id="UP000009375">
    <property type="component" value="Unassembled WGS sequence"/>
</dbReference>
<dbReference type="Gene3D" id="3.40.1490.10">
    <property type="entry name" value="Bit1"/>
    <property type="match status" value="1"/>
</dbReference>
<dbReference type="GO" id="GO:0004045">
    <property type="term" value="F:peptidyl-tRNA hydrolase activity"/>
    <property type="evidence" value="ECO:0007669"/>
    <property type="project" value="UniProtKB-EC"/>
</dbReference>
<sequence length="142" mass="16177">MYDKRDKTGDNMGIRSIKTRQRTKEKEIKQMIILRKDLGMGTGKLVAQGSHASLMSFIHTEKAYPEIAKEWLERGETKIVLKVNKIEEFEDLKNSLKRSRIPFQVVKDAGQTQVPPGTETAIGIGPYYVDEINKITSKLKLL</sequence>
<evidence type="ECO:0000256" key="2">
    <source>
        <dbReference type="ARBA" id="ARBA00013260"/>
    </source>
</evidence>
<comment type="similarity">
    <text evidence="4">Belongs to the PTH2 family.</text>
</comment>
<evidence type="ECO:0000313" key="8">
    <source>
        <dbReference type="Proteomes" id="UP000009375"/>
    </source>
</evidence>
<dbReference type="PANTHER" id="PTHR12649:SF11">
    <property type="entry name" value="PEPTIDYL-TRNA HYDROLASE 2, MITOCHONDRIAL"/>
    <property type="match status" value="1"/>
</dbReference>